<dbReference type="RefSeq" id="WP_320005064.1">
    <property type="nucleotide sequence ID" value="NZ_JAUHJS010000007.1"/>
</dbReference>
<proteinExistence type="predicted"/>
<organism evidence="1 2">
    <name type="scientific">Shiella aurantiaca</name>
    <dbReference type="NCBI Taxonomy" id="3058365"/>
    <lineage>
        <taxon>Bacteria</taxon>
        <taxon>Pseudomonadati</taxon>
        <taxon>Bacteroidota</taxon>
        <taxon>Cytophagia</taxon>
        <taxon>Cytophagales</taxon>
        <taxon>Shiellaceae</taxon>
        <taxon>Shiella</taxon>
    </lineage>
</organism>
<sequence>MNYKEIALDEIRHWHDMNIWQSRITLYHELVFTYGVKINELPDIPQESLKLLQGWEANLRQLKNSLPALPLN</sequence>
<name>A0ABT8F7R4_9BACT</name>
<dbReference type="EMBL" id="JAUHJS010000007">
    <property type="protein sequence ID" value="MDN4166527.1"/>
    <property type="molecule type" value="Genomic_DNA"/>
</dbReference>
<protein>
    <submittedName>
        <fullName evidence="1">Uncharacterized protein</fullName>
    </submittedName>
</protein>
<evidence type="ECO:0000313" key="1">
    <source>
        <dbReference type="EMBL" id="MDN4166527.1"/>
    </source>
</evidence>
<evidence type="ECO:0000313" key="2">
    <source>
        <dbReference type="Proteomes" id="UP001168552"/>
    </source>
</evidence>
<keyword evidence="2" id="KW-1185">Reference proteome</keyword>
<dbReference type="Proteomes" id="UP001168552">
    <property type="component" value="Unassembled WGS sequence"/>
</dbReference>
<reference evidence="1" key="1">
    <citation type="submission" date="2023-06" db="EMBL/GenBank/DDBJ databases">
        <title>Cytophagales bacterium Strain LB-30, isolated from soil.</title>
        <authorList>
            <person name="Liu B."/>
        </authorList>
    </citation>
    <scope>NUCLEOTIDE SEQUENCE</scope>
    <source>
        <strain evidence="1">LB-30</strain>
    </source>
</reference>
<gene>
    <name evidence="1" type="ORF">QWY31_13535</name>
</gene>
<comment type="caution">
    <text evidence="1">The sequence shown here is derived from an EMBL/GenBank/DDBJ whole genome shotgun (WGS) entry which is preliminary data.</text>
</comment>
<accession>A0ABT8F7R4</accession>